<gene>
    <name evidence="3" type="ORF">PIBRA_LOCUS7143</name>
</gene>
<keyword evidence="4" id="KW-1185">Reference proteome</keyword>
<organism evidence="3 4">
    <name type="scientific">Pieris brassicae</name>
    <name type="common">White butterfly</name>
    <name type="synonym">Large white butterfly</name>
    <dbReference type="NCBI Taxonomy" id="7116"/>
    <lineage>
        <taxon>Eukaryota</taxon>
        <taxon>Metazoa</taxon>
        <taxon>Ecdysozoa</taxon>
        <taxon>Arthropoda</taxon>
        <taxon>Hexapoda</taxon>
        <taxon>Insecta</taxon>
        <taxon>Pterygota</taxon>
        <taxon>Neoptera</taxon>
        <taxon>Endopterygota</taxon>
        <taxon>Lepidoptera</taxon>
        <taxon>Glossata</taxon>
        <taxon>Ditrysia</taxon>
        <taxon>Papilionoidea</taxon>
        <taxon>Pieridae</taxon>
        <taxon>Pierinae</taxon>
        <taxon>Pieris</taxon>
    </lineage>
</organism>
<reference evidence="3" key="1">
    <citation type="submission" date="2022-05" db="EMBL/GenBank/DDBJ databases">
        <authorList>
            <person name="Okamura Y."/>
        </authorList>
    </citation>
    <scope>NUCLEOTIDE SEQUENCE</scope>
</reference>
<dbReference type="AlphaFoldDB" id="A0A9P0XBY6"/>
<proteinExistence type="predicted"/>
<sequence>MDDCSSESSISGVAKTRKRSFFKAPLDVDGVSASDTETEGKALKEAKEEAVEVVFERHLRSKTCRKEVGKKSVIKPSFLLDEDIESLGAVDIRQRAEIRTAKLLEFAKNPGSLTEPHSDDLQKAAKDLQEIIKCLTSRSVAEETRRLQADNKRLRTHVADLEGSLKALRREFSERSAPTFSEVNPSQDPNFMKTLINEIQGGVMRSVGAMIDAKLAGMEDRLLPASIIRPPLASSKEREQVRPVGSSVNVLPDAGPKLGPSKKKRATDNQVEAGLEGLCPTLSCSQEQDGVWTSVVAHPKRKSKIDTTAEMATVQNPHLAQNLLF</sequence>
<feature type="coiled-coil region" evidence="1">
    <location>
        <begin position="118"/>
        <end position="171"/>
    </location>
</feature>
<comment type="caution">
    <text evidence="3">The sequence shown here is derived from an EMBL/GenBank/DDBJ whole genome shotgun (WGS) entry which is preliminary data.</text>
</comment>
<evidence type="ECO:0000313" key="4">
    <source>
        <dbReference type="Proteomes" id="UP001152562"/>
    </source>
</evidence>
<protein>
    <submittedName>
        <fullName evidence="3">Uncharacterized protein</fullName>
    </submittedName>
</protein>
<evidence type="ECO:0000313" key="3">
    <source>
        <dbReference type="EMBL" id="CAH4030492.1"/>
    </source>
</evidence>
<dbReference type="EMBL" id="CALOZG010000010">
    <property type="protein sequence ID" value="CAH4030492.1"/>
    <property type="molecule type" value="Genomic_DNA"/>
</dbReference>
<evidence type="ECO:0000256" key="2">
    <source>
        <dbReference type="SAM" id="MobiDB-lite"/>
    </source>
</evidence>
<dbReference type="Proteomes" id="UP001152562">
    <property type="component" value="Unassembled WGS sequence"/>
</dbReference>
<evidence type="ECO:0000256" key="1">
    <source>
        <dbReference type="SAM" id="Coils"/>
    </source>
</evidence>
<keyword evidence="1" id="KW-0175">Coiled coil</keyword>
<accession>A0A9P0XBY6</accession>
<feature type="region of interest" description="Disordered" evidence="2">
    <location>
        <begin position="234"/>
        <end position="268"/>
    </location>
</feature>
<name>A0A9P0XBY6_PIEBR</name>